<dbReference type="InterPro" id="IPR041854">
    <property type="entry name" value="BFD-like_2Fe2S-bd_dom_sf"/>
</dbReference>
<name>A0ABS5L812_9ACTN</name>
<evidence type="ECO:0000256" key="1">
    <source>
        <dbReference type="ARBA" id="ARBA00023002"/>
    </source>
</evidence>
<sequence length="125" mass="13481">PTLLRRRARQRALADLLRARHPIPAAWRDHLTADTLVCRCEEVPAEAITEAVTDLGAADARTVKLLTRAGMGWCQGRVCGYAVACLARPDAADPPSPADLLAAAKRPLARPVPLGMLAAQDRRNK</sequence>
<feature type="domain" description="BFD-like [2Fe-2S]-binding" evidence="2">
    <location>
        <begin position="36"/>
        <end position="84"/>
    </location>
</feature>
<proteinExistence type="predicted"/>
<dbReference type="CDD" id="cd19946">
    <property type="entry name" value="GlpA-like_Fer2_BFD-like"/>
    <property type="match status" value="1"/>
</dbReference>
<dbReference type="Pfam" id="PF04324">
    <property type="entry name" value="Fer2_BFD"/>
    <property type="match status" value="1"/>
</dbReference>
<organism evidence="3 4">
    <name type="scientific">Catenulispora pinistramenti</name>
    <dbReference type="NCBI Taxonomy" id="2705254"/>
    <lineage>
        <taxon>Bacteria</taxon>
        <taxon>Bacillati</taxon>
        <taxon>Actinomycetota</taxon>
        <taxon>Actinomycetes</taxon>
        <taxon>Catenulisporales</taxon>
        <taxon>Catenulisporaceae</taxon>
        <taxon>Catenulispora</taxon>
    </lineage>
</organism>
<reference evidence="3 4" key="1">
    <citation type="submission" date="2020-02" db="EMBL/GenBank/DDBJ databases">
        <title>Acidophilic actinobacteria isolated from forest soil.</title>
        <authorList>
            <person name="Golinska P."/>
        </authorList>
    </citation>
    <scope>NUCLEOTIDE SEQUENCE [LARGE SCALE GENOMIC DNA]</scope>
    <source>
        <strain evidence="3 4">NL8</strain>
    </source>
</reference>
<evidence type="ECO:0000259" key="2">
    <source>
        <dbReference type="Pfam" id="PF04324"/>
    </source>
</evidence>
<dbReference type="InterPro" id="IPR051691">
    <property type="entry name" value="Metab_Enz_Cyan_OpOx_G3PDH"/>
</dbReference>
<keyword evidence="4" id="KW-1185">Reference proteome</keyword>
<dbReference type="Proteomes" id="UP000730482">
    <property type="component" value="Unassembled WGS sequence"/>
</dbReference>
<dbReference type="EMBL" id="JAAFYZ010000380">
    <property type="protein sequence ID" value="MBS2554473.1"/>
    <property type="molecule type" value="Genomic_DNA"/>
</dbReference>
<evidence type="ECO:0000313" key="4">
    <source>
        <dbReference type="Proteomes" id="UP000730482"/>
    </source>
</evidence>
<gene>
    <name evidence="3" type="ORF">KGQ19_47225</name>
</gene>
<comment type="caution">
    <text evidence="3">The sequence shown here is derived from an EMBL/GenBank/DDBJ whole genome shotgun (WGS) entry which is preliminary data.</text>
</comment>
<keyword evidence="1" id="KW-0560">Oxidoreductase</keyword>
<dbReference type="PANTHER" id="PTHR42949:SF3">
    <property type="entry name" value="ANAEROBIC GLYCEROL-3-PHOSPHATE DEHYDROGENASE SUBUNIT B"/>
    <property type="match status" value="1"/>
</dbReference>
<dbReference type="Gene3D" id="1.10.10.1100">
    <property type="entry name" value="BFD-like [2Fe-2S]-binding domain"/>
    <property type="match status" value="1"/>
</dbReference>
<accession>A0ABS5L812</accession>
<dbReference type="RefSeq" id="WP_212021943.1">
    <property type="nucleotide sequence ID" value="NZ_JAAFYZ010000380.1"/>
</dbReference>
<dbReference type="InterPro" id="IPR007419">
    <property type="entry name" value="BFD-like_2Fe2S-bd_dom"/>
</dbReference>
<feature type="non-terminal residue" evidence="3">
    <location>
        <position position="1"/>
    </location>
</feature>
<protein>
    <submittedName>
        <fullName evidence="3">(2Fe-2S)-binding protein</fullName>
    </submittedName>
</protein>
<dbReference type="PANTHER" id="PTHR42949">
    <property type="entry name" value="ANAEROBIC GLYCEROL-3-PHOSPHATE DEHYDROGENASE SUBUNIT B"/>
    <property type="match status" value="1"/>
</dbReference>
<evidence type="ECO:0000313" key="3">
    <source>
        <dbReference type="EMBL" id="MBS2554473.1"/>
    </source>
</evidence>